<feature type="transmembrane region" description="Helical" evidence="12">
    <location>
        <begin position="346"/>
        <end position="364"/>
    </location>
</feature>
<sequence length="453" mass="47909">MNIYTANLAGLLALCGALFAAQGRRTTGGGGDGNDLDTKENKVTRQKKNEIEMTKPPPSQRAFLVVYALVMAADWLQGPYLYSLYREEHGVSPSVISTLFTTGFVSGAISGSFIGSVADRRGRKAACLVFCVAYAASCILTVSSPAVPLLFLGRVLGGLATSLLFTVFESWMVTDARRHVGGEGGDLSRTFGLMSTLNSVVAILSGVSSEWLVGVAGTRKAPFAASAGLLVVAFGIIWTQWQENYGETGTKTKTGSDDKKTNKSPVDGNSKRVWAVLTSPRVLSLGLASTVFEGSMYLFVFFWTPALKSVSSSPDLPYGVIFASFMAATLASSLAFSMVSARHHASLLLGILGGSAACFFLSAKPASEQSAFWVFCLFEAAVGMYWPCMGCLRGGLVDDGIRAQVYGMLRVPLNVFVVVSLLLTGNGDAYGNVFLVSATLLLASSGALWIAGR</sequence>
<evidence type="ECO:0000256" key="2">
    <source>
        <dbReference type="ARBA" id="ARBA00004651"/>
    </source>
</evidence>
<keyword evidence="5" id="KW-1003">Cell membrane</keyword>
<evidence type="ECO:0000256" key="10">
    <source>
        <dbReference type="ARBA" id="ARBA00030646"/>
    </source>
</evidence>
<accession>A0AAE0NH88</accession>
<feature type="chain" id="PRO_5041924945" description="Molybdate-anion transporter" evidence="13">
    <location>
        <begin position="24"/>
        <end position="453"/>
    </location>
</feature>
<evidence type="ECO:0000256" key="13">
    <source>
        <dbReference type="SAM" id="SignalP"/>
    </source>
</evidence>
<organism evidence="14 15">
    <name type="scientific">Podospora didyma</name>
    <dbReference type="NCBI Taxonomy" id="330526"/>
    <lineage>
        <taxon>Eukaryota</taxon>
        <taxon>Fungi</taxon>
        <taxon>Dikarya</taxon>
        <taxon>Ascomycota</taxon>
        <taxon>Pezizomycotina</taxon>
        <taxon>Sordariomycetes</taxon>
        <taxon>Sordariomycetidae</taxon>
        <taxon>Sordariales</taxon>
        <taxon>Podosporaceae</taxon>
        <taxon>Podospora</taxon>
    </lineage>
</organism>
<keyword evidence="9 12" id="KW-0472">Membrane</keyword>
<feature type="transmembrane region" description="Helical" evidence="12">
    <location>
        <begin position="125"/>
        <end position="143"/>
    </location>
</feature>
<feature type="transmembrane region" description="Helical" evidence="12">
    <location>
        <begin position="316"/>
        <end position="339"/>
    </location>
</feature>
<reference evidence="14" key="2">
    <citation type="submission" date="2023-06" db="EMBL/GenBank/DDBJ databases">
        <authorList>
            <consortium name="Lawrence Berkeley National Laboratory"/>
            <person name="Haridas S."/>
            <person name="Hensen N."/>
            <person name="Bonometti L."/>
            <person name="Westerberg I."/>
            <person name="Brannstrom I.O."/>
            <person name="Guillou S."/>
            <person name="Cros-Aarteil S."/>
            <person name="Calhoun S."/>
            <person name="Kuo A."/>
            <person name="Mondo S."/>
            <person name="Pangilinan J."/>
            <person name="Riley R."/>
            <person name="LaButti K."/>
            <person name="Andreopoulos B."/>
            <person name="Lipzen A."/>
            <person name="Chen C."/>
            <person name="Yanf M."/>
            <person name="Daum C."/>
            <person name="Ng V."/>
            <person name="Clum A."/>
            <person name="Steindorff A."/>
            <person name="Ohm R."/>
            <person name="Martin F."/>
            <person name="Silar P."/>
            <person name="Natvig D."/>
            <person name="Lalanne C."/>
            <person name="Gautier V."/>
            <person name="Ament-velasquez S.L."/>
            <person name="Kruys A."/>
            <person name="Hutchinson M.I."/>
            <person name="Powell A.J."/>
            <person name="Barry K."/>
            <person name="Miller A.N."/>
            <person name="Grigoriev I.V."/>
            <person name="Debuchy R."/>
            <person name="Gladieux P."/>
            <person name="Thoren M.H."/>
            <person name="Johannesson H."/>
        </authorList>
    </citation>
    <scope>NUCLEOTIDE SEQUENCE</scope>
    <source>
        <strain evidence="14">CBS 232.78</strain>
    </source>
</reference>
<protein>
    <recommendedName>
        <fullName evidence="3">Molybdate-anion transporter</fullName>
    </recommendedName>
    <alternativeName>
        <fullName evidence="10">Major facilitator superfamily domain-containing protein 5</fullName>
    </alternativeName>
    <alternativeName>
        <fullName evidence="11">Molybdate transporter 2 homolog</fullName>
    </alternativeName>
</protein>
<feature type="transmembrane region" description="Helical" evidence="12">
    <location>
        <begin position="370"/>
        <end position="392"/>
    </location>
</feature>
<dbReference type="GO" id="GO:0006811">
    <property type="term" value="P:monoatomic ion transport"/>
    <property type="evidence" value="ECO:0007669"/>
    <property type="project" value="UniProtKB-KW"/>
</dbReference>
<feature type="signal peptide" evidence="13">
    <location>
        <begin position="1"/>
        <end position="23"/>
    </location>
</feature>
<keyword evidence="8" id="KW-0406">Ion transport</keyword>
<keyword evidence="13" id="KW-0732">Signal</keyword>
<evidence type="ECO:0000256" key="3">
    <source>
        <dbReference type="ARBA" id="ARBA00021242"/>
    </source>
</evidence>
<evidence type="ECO:0000256" key="11">
    <source>
        <dbReference type="ARBA" id="ARBA00032555"/>
    </source>
</evidence>
<dbReference type="InterPro" id="IPR008509">
    <property type="entry name" value="MOT2/MFSD5"/>
</dbReference>
<evidence type="ECO:0000313" key="14">
    <source>
        <dbReference type="EMBL" id="KAK3381513.1"/>
    </source>
</evidence>
<dbReference type="GO" id="GO:0005886">
    <property type="term" value="C:plasma membrane"/>
    <property type="evidence" value="ECO:0007669"/>
    <property type="project" value="UniProtKB-SubCell"/>
</dbReference>
<dbReference type="Proteomes" id="UP001285441">
    <property type="component" value="Unassembled WGS sequence"/>
</dbReference>
<feature type="transmembrane region" description="Helical" evidence="12">
    <location>
        <begin position="191"/>
        <end position="209"/>
    </location>
</feature>
<evidence type="ECO:0000256" key="9">
    <source>
        <dbReference type="ARBA" id="ARBA00023136"/>
    </source>
</evidence>
<evidence type="ECO:0000256" key="1">
    <source>
        <dbReference type="ARBA" id="ARBA00003019"/>
    </source>
</evidence>
<evidence type="ECO:0000256" key="4">
    <source>
        <dbReference type="ARBA" id="ARBA00022448"/>
    </source>
</evidence>
<dbReference type="PANTHER" id="PTHR23516">
    <property type="entry name" value="SAM (S-ADENOSYL METHIONINE) TRANSPORTER"/>
    <property type="match status" value="1"/>
</dbReference>
<evidence type="ECO:0000256" key="6">
    <source>
        <dbReference type="ARBA" id="ARBA00022692"/>
    </source>
</evidence>
<dbReference type="PANTHER" id="PTHR23516:SF1">
    <property type="entry name" value="MOLYBDATE-ANION TRANSPORTER"/>
    <property type="match status" value="1"/>
</dbReference>
<feature type="transmembrane region" description="Helical" evidence="12">
    <location>
        <begin position="282"/>
        <end position="304"/>
    </location>
</feature>
<keyword evidence="15" id="KW-1185">Reference proteome</keyword>
<dbReference type="InterPro" id="IPR036259">
    <property type="entry name" value="MFS_trans_sf"/>
</dbReference>
<evidence type="ECO:0000256" key="7">
    <source>
        <dbReference type="ARBA" id="ARBA00022989"/>
    </source>
</evidence>
<evidence type="ECO:0000313" key="15">
    <source>
        <dbReference type="Proteomes" id="UP001285441"/>
    </source>
</evidence>
<evidence type="ECO:0000256" key="5">
    <source>
        <dbReference type="ARBA" id="ARBA00022475"/>
    </source>
</evidence>
<dbReference type="Gene3D" id="1.20.1250.20">
    <property type="entry name" value="MFS general substrate transporter like domains"/>
    <property type="match status" value="1"/>
</dbReference>
<keyword evidence="6 12" id="KW-0812">Transmembrane</keyword>
<comment type="function">
    <text evidence="1">Mediates high-affinity intracellular uptake of the rare oligo-element molybdenum.</text>
</comment>
<feature type="transmembrane region" description="Helical" evidence="12">
    <location>
        <begin position="149"/>
        <end position="171"/>
    </location>
</feature>
<feature type="transmembrane region" description="Helical" evidence="12">
    <location>
        <begin position="95"/>
        <end position="118"/>
    </location>
</feature>
<proteinExistence type="predicted"/>
<feature type="transmembrane region" description="Helical" evidence="12">
    <location>
        <begin position="429"/>
        <end position="451"/>
    </location>
</feature>
<gene>
    <name evidence="14" type="ORF">B0H63DRAFT_206963</name>
</gene>
<comment type="subcellular location">
    <subcellularLocation>
        <location evidence="2">Cell membrane</location>
        <topology evidence="2">Multi-pass membrane protein</topology>
    </subcellularLocation>
</comment>
<feature type="transmembrane region" description="Helical" evidence="12">
    <location>
        <begin position="221"/>
        <end position="241"/>
    </location>
</feature>
<feature type="transmembrane region" description="Helical" evidence="12">
    <location>
        <begin position="404"/>
        <end position="423"/>
    </location>
</feature>
<comment type="caution">
    <text evidence="14">The sequence shown here is derived from an EMBL/GenBank/DDBJ whole genome shotgun (WGS) entry which is preliminary data.</text>
</comment>
<dbReference type="EMBL" id="JAULSW010000005">
    <property type="protein sequence ID" value="KAK3381513.1"/>
    <property type="molecule type" value="Genomic_DNA"/>
</dbReference>
<name>A0AAE0NH88_9PEZI</name>
<dbReference type="GO" id="GO:0015098">
    <property type="term" value="F:molybdate ion transmembrane transporter activity"/>
    <property type="evidence" value="ECO:0007669"/>
    <property type="project" value="InterPro"/>
</dbReference>
<dbReference type="CDD" id="cd17487">
    <property type="entry name" value="MFS_MFSD5_like"/>
    <property type="match status" value="1"/>
</dbReference>
<dbReference type="Pfam" id="PF05631">
    <property type="entry name" value="MFS_5"/>
    <property type="match status" value="1"/>
</dbReference>
<evidence type="ECO:0000256" key="12">
    <source>
        <dbReference type="SAM" id="Phobius"/>
    </source>
</evidence>
<dbReference type="SUPFAM" id="SSF103473">
    <property type="entry name" value="MFS general substrate transporter"/>
    <property type="match status" value="1"/>
</dbReference>
<evidence type="ECO:0000256" key="8">
    <source>
        <dbReference type="ARBA" id="ARBA00023065"/>
    </source>
</evidence>
<dbReference type="AlphaFoldDB" id="A0AAE0NH88"/>
<reference evidence="14" key="1">
    <citation type="journal article" date="2023" name="Mol. Phylogenet. Evol.">
        <title>Genome-scale phylogeny and comparative genomics of the fungal order Sordariales.</title>
        <authorList>
            <person name="Hensen N."/>
            <person name="Bonometti L."/>
            <person name="Westerberg I."/>
            <person name="Brannstrom I.O."/>
            <person name="Guillou S."/>
            <person name="Cros-Aarteil S."/>
            <person name="Calhoun S."/>
            <person name="Haridas S."/>
            <person name="Kuo A."/>
            <person name="Mondo S."/>
            <person name="Pangilinan J."/>
            <person name="Riley R."/>
            <person name="LaButti K."/>
            <person name="Andreopoulos B."/>
            <person name="Lipzen A."/>
            <person name="Chen C."/>
            <person name="Yan M."/>
            <person name="Daum C."/>
            <person name="Ng V."/>
            <person name="Clum A."/>
            <person name="Steindorff A."/>
            <person name="Ohm R.A."/>
            <person name="Martin F."/>
            <person name="Silar P."/>
            <person name="Natvig D.O."/>
            <person name="Lalanne C."/>
            <person name="Gautier V."/>
            <person name="Ament-Velasquez S.L."/>
            <person name="Kruys A."/>
            <person name="Hutchinson M.I."/>
            <person name="Powell A.J."/>
            <person name="Barry K."/>
            <person name="Miller A.N."/>
            <person name="Grigoriev I.V."/>
            <person name="Debuchy R."/>
            <person name="Gladieux P."/>
            <person name="Hiltunen Thoren M."/>
            <person name="Johannesson H."/>
        </authorList>
    </citation>
    <scope>NUCLEOTIDE SEQUENCE</scope>
    <source>
        <strain evidence="14">CBS 232.78</strain>
    </source>
</reference>
<keyword evidence="7 12" id="KW-1133">Transmembrane helix</keyword>
<keyword evidence="4" id="KW-0813">Transport</keyword>